<protein>
    <recommendedName>
        <fullName evidence="1">DUF4283 domain-containing protein</fullName>
    </recommendedName>
</protein>
<dbReference type="PANTHER" id="PTHR31286:SF99">
    <property type="entry name" value="DUF4283 DOMAIN-CONTAINING PROTEIN"/>
    <property type="match status" value="1"/>
</dbReference>
<dbReference type="InterPro" id="IPR040256">
    <property type="entry name" value="At4g02000-like"/>
</dbReference>
<dbReference type="EMBL" id="CM004402">
    <property type="protein sequence ID" value="OAY27022.1"/>
    <property type="molecule type" value="Genomic_DNA"/>
</dbReference>
<dbReference type="AlphaFoldDB" id="A0A2C9UAB1"/>
<proteinExistence type="predicted"/>
<reference evidence="2" key="1">
    <citation type="submission" date="2016-02" db="EMBL/GenBank/DDBJ databases">
        <title>WGS assembly of Manihot esculenta.</title>
        <authorList>
            <person name="Bredeson J.V."/>
            <person name="Prochnik S.E."/>
            <person name="Lyons J.B."/>
            <person name="Schmutz J."/>
            <person name="Grimwood J."/>
            <person name="Vrebalov J."/>
            <person name="Bart R.S."/>
            <person name="Amuge T."/>
            <person name="Ferguson M.E."/>
            <person name="Green R."/>
            <person name="Putnam N."/>
            <person name="Stites J."/>
            <person name="Rounsley S."/>
            <person name="Rokhsar D.S."/>
        </authorList>
    </citation>
    <scope>NUCLEOTIDE SEQUENCE [LARGE SCALE GENOMIC DNA]</scope>
    <source>
        <tissue evidence="2">Leaf</tissue>
    </source>
</reference>
<dbReference type="STRING" id="3983.A0A2C9UAB1"/>
<evidence type="ECO:0000259" key="1">
    <source>
        <dbReference type="Pfam" id="PF14111"/>
    </source>
</evidence>
<organism evidence="2">
    <name type="scientific">Manihot esculenta</name>
    <name type="common">Cassava</name>
    <name type="synonym">Jatropha manihot</name>
    <dbReference type="NCBI Taxonomy" id="3983"/>
    <lineage>
        <taxon>Eukaryota</taxon>
        <taxon>Viridiplantae</taxon>
        <taxon>Streptophyta</taxon>
        <taxon>Embryophyta</taxon>
        <taxon>Tracheophyta</taxon>
        <taxon>Spermatophyta</taxon>
        <taxon>Magnoliopsida</taxon>
        <taxon>eudicotyledons</taxon>
        <taxon>Gunneridae</taxon>
        <taxon>Pentapetalae</taxon>
        <taxon>rosids</taxon>
        <taxon>fabids</taxon>
        <taxon>Malpighiales</taxon>
        <taxon>Euphorbiaceae</taxon>
        <taxon>Crotonoideae</taxon>
        <taxon>Manihoteae</taxon>
        <taxon>Manihot</taxon>
    </lineage>
</organism>
<dbReference type="PANTHER" id="PTHR31286">
    <property type="entry name" value="GLYCINE-RICH CELL WALL STRUCTURAL PROTEIN 1.8-LIKE"/>
    <property type="match status" value="1"/>
</dbReference>
<evidence type="ECO:0000313" key="2">
    <source>
        <dbReference type="EMBL" id="OAY27022.1"/>
    </source>
</evidence>
<accession>A0A2C9UAB1</accession>
<dbReference type="InterPro" id="IPR025558">
    <property type="entry name" value="DUF4283"/>
</dbReference>
<name>A0A2C9UAB1_MANES</name>
<dbReference type="Pfam" id="PF14111">
    <property type="entry name" value="DUF4283"/>
    <property type="match status" value="1"/>
</dbReference>
<gene>
    <name evidence="2" type="ORF">MANES_16G093400</name>
</gene>
<sequence>MEEDDQLLRSNRKRKELEGEIQEDGSHSEVKVVAQQRLTLTIKLLGKSIGYNYLVRWLKEIWKPLARIDVIAMDNGYFLVKFLSKKDLNQALLEGPWMIADHYLIVRRWCPNFDPFNEKIESLTDNLRSREIGFL</sequence>
<feature type="domain" description="DUF4283" evidence="1">
    <location>
        <begin position="36"/>
        <end position="115"/>
    </location>
</feature>